<keyword evidence="2" id="KW-1185">Reference proteome</keyword>
<organism evidence="1 2">
    <name type="scientific">Abyssibacter profundi</name>
    <dbReference type="NCBI Taxonomy" id="2182787"/>
    <lineage>
        <taxon>Bacteria</taxon>
        <taxon>Pseudomonadati</taxon>
        <taxon>Pseudomonadota</taxon>
        <taxon>Gammaproteobacteria</taxon>
        <taxon>Chromatiales</taxon>
        <taxon>Oceanococcaceae</taxon>
        <taxon>Abyssibacter</taxon>
    </lineage>
</organism>
<gene>
    <name evidence="1" type="ORF">DEH80_16120</name>
</gene>
<accession>A0A383XQ38</accession>
<evidence type="ECO:0000313" key="2">
    <source>
        <dbReference type="Proteomes" id="UP000251800"/>
    </source>
</evidence>
<dbReference type="EMBL" id="QEQK01000019">
    <property type="protein sequence ID" value="PWN54742.1"/>
    <property type="molecule type" value="Genomic_DNA"/>
</dbReference>
<dbReference type="AlphaFoldDB" id="A0A383XQ38"/>
<comment type="caution">
    <text evidence="1">The sequence shown here is derived from an EMBL/GenBank/DDBJ whole genome shotgun (WGS) entry which is preliminary data.</text>
</comment>
<protein>
    <submittedName>
        <fullName evidence="1">Uncharacterized protein</fullName>
    </submittedName>
</protein>
<sequence length="167" mass="16659">MLTACGGGGGSDSAGADFCLAHFLGGTTQGNCPDCSSSNFSAVADDNGGTFVEVRFAPGGSGQATVRATAPAGTVFNSGGNAGALAQFPAGQYENIGIRFQTYLGGVNNTVGTNGEFTVNGNISGNGAATYYSFNPNADFDAIEVVLSLGGNNSPAVVRLHEICGDR</sequence>
<name>A0A383XQ38_9GAMM</name>
<reference evidence="1 2" key="1">
    <citation type="submission" date="2018-05" db="EMBL/GenBank/DDBJ databases">
        <title>Abyssibacter profundi OUC007T gen. nov., sp. nov, a marine bacterium isolated from seawater of the Mariana Trench.</title>
        <authorList>
            <person name="Zhou S."/>
        </authorList>
    </citation>
    <scope>NUCLEOTIDE SEQUENCE [LARGE SCALE GENOMIC DNA]</scope>
    <source>
        <strain evidence="1 2">OUC007</strain>
    </source>
</reference>
<proteinExistence type="predicted"/>
<dbReference type="Proteomes" id="UP000251800">
    <property type="component" value="Unassembled WGS sequence"/>
</dbReference>
<evidence type="ECO:0000313" key="1">
    <source>
        <dbReference type="EMBL" id="PWN54742.1"/>
    </source>
</evidence>